<dbReference type="PANTHER" id="PTHR18640:SF5">
    <property type="entry name" value="SODIUM_BILE ACID COTRANSPORTER 7"/>
    <property type="match status" value="1"/>
</dbReference>
<dbReference type="PANTHER" id="PTHR18640">
    <property type="entry name" value="SOLUTE CARRIER FAMILY 10 MEMBER 7"/>
    <property type="match status" value="1"/>
</dbReference>
<keyword evidence="2" id="KW-0472">Membrane</keyword>
<feature type="transmembrane region" description="Helical" evidence="2">
    <location>
        <begin position="364"/>
        <end position="384"/>
    </location>
</feature>
<gene>
    <name evidence="3" type="ORF">PG999_003371</name>
</gene>
<dbReference type="Pfam" id="PF13593">
    <property type="entry name" value="SBF_like"/>
    <property type="match status" value="1"/>
</dbReference>
<feature type="transmembrane region" description="Helical" evidence="2">
    <location>
        <begin position="119"/>
        <end position="145"/>
    </location>
</feature>
<feature type="transmembrane region" description="Helical" evidence="2">
    <location>
        <begin position="31"/>
        <end position="51"/>
    </location>
</feature>
<keyword evidence="2" id="KW-0812">Transmembrane</keyword>
<dbReference type="GO" id="GO:0005886">
    <property type="term" value="C:plasma membrane"/>
    <property type="evidence" value="ECO:0007669"/>
    <property type="project" value="TreeGrafter"/>
</dbReference>
<dbReference type="InterPro" id="IPR016833">
    <property type="entry name" value="Put_Na-Bile_cotransptr"/>
</dbReference>
<comment type="caution">
    <text evidence="3">The sequence shown here is derived from an EMBL/GenBank/DDBJ whole genome shotgun (WGS) entry which is preliminary data.</text>
</comment>
<evidence type="ECO:0000313" key="4">
    <source>
        <dbReference type="Proteomes" id="UP001392437"/>
    </source>
</evidence>
<proteinExistence type="predicted"/>
<evidence type="ECO:0000256" key="1">
    <source>
        <dbReference type="SAM" id="MobiDB-lite"/>
    </source>
</evidence>
<feature type="transmembrane region" description="Helical" evidence="2">
    <location>
        <begin position="302"/>
        <end position="326"/>
    </location>
</feature>
<sequence length="466" mass="50947">MSDVTVGSTTKPTKDEERSKLARFARAIGNFLLKNWLILGFGIACVLAYFFPSKELLPLVPVCFDGRDLLIGTLDVAARGGIIRSEYSVLYGVVGLIFFINGMQLSPEKLKQHITNWRLHALVQGISFIIIPIIMLILIHIIVAAGGVSSGLFDPRMLMGMMAVSAIPTTVASNVVMTRNTGGDEAAAIIEVVIGNVLGPFLAPALIYGFLPADASFDSWRPAAPSTMGPLYVHVMKQLGLSVLLPLAVGQALRWTWSKKVEWVLKTFRLAKVCSLGLVVLIWSTFSGAFKTGAFYLPSKSSIAFDIVMNLVLYALFTVICFFAAYPPQIFTRNINKIGAESGLGLRLPRMVRRALTAKQMPKAEVIAVCFCGAAKTTSVGIPLADAMWSQHDDLTKSLVQVPILLYTTEQVFVAQFLTIFFQWWLEREDKARVDELEAGSAPATDPNGKDYVCDSKQKEEAAKEG</sequence>
<feature type="transmembrane region" description="Helical" evidence="2">
    <location>
        <begin position="404"/>
        <end position="426"/>
    </location>
</feature>
<feature type="transmembrane region" description="Helical" evidence="2">
    <location>
        <begin position="89"/>
        <end position="107"/>
    </location>
</feature>
<keyword evidence="2" id="KW-1133">Transmembrane helix</keyword>
<feature type="transmembrane region" description="Helical" evidence="2">
    <location>
        <begin position="270"/>
        <end position="290"/>
    </location>
</feature>
<feature type="transmembrane region" description="Helical" evidence="2">
    <location>
        <begin position="231"/>
        <end position="249"/>
    </location>
</feature>
<name>A0AAW0R3B0_9PEZI</name>
<protein>
    <submittedName>
        <fullName evidence="3">Sodium bile acid cotransporter</fullName>
    </submittedName>
</protein>
<feature type="transmembrane region" description="Helical" evidence="2">
    <location>
        <begin position="188"/>
        <end position="211"/>
    </location>
</feature>
<dbReference type="Gene3D" id="1.20.1530.20">
    <property type="match status" value="1"/>
</dbReference>
<dbReference type="InterPro" id="IPR038770">
    <property type="entry name" value="Na+/solute_symporter_sf"/>
</dbReference>
<evidence type="ECO:0000256" key="2">
    <source>
        <dbReference type="SAM" id="Phobius"/>
    </source>
</evidence>
<dbReference type="AlphaFoldDB" id="A0AAW0R3B0"/>
<organism evidence="3 4">
    <name type="scientific">Apiospora kogelbergensis</name>
    <dbReference type="NCBI Taxonomy" id="1337665"/>
    <lineage>
        <taxon>Eukaryota</taxon>
        <taxon>Fungi</taxon>
        <taxon>Dikarya</taxon>
        <taxon>Ascomycota</taxon>
        <taxon>Pezizomycotina</taxon>
        <taxon>Sordariomycetes</taxon>
        <taxon>Xylariomycetidae</taxon>
        <taxon>Amphisphaeriales</taxon>
        <taxon>Apiosporaceae</taxon>
        <taxon>Apiospora</taxon>
    </lineage>
</organism>
<dbReference type="Proteomes" id="UP001392437">
    <property type="component" value="Unassembled WGS sequence"/>
</dbReference>
<feature type="region of interest" description="Disordered" evidence="1">
    <location>
        <begin position="436"/>
        <end position="466"/>
    </location>
</feature>
<evidence type="ECO:0000313" key="3">
    <source>
        <dbReference type="EMBL" id="KAK8123453.1"/>
    </source>
</evidence>
<keyword evidence="4" id="KW-1185">Reference proteome</keyword>
<feature type="transmembrane region" description="Helical" evidence="2">
    <location>
        <begin position="157"/>
        <end position="176"/>
    </location>
</feature>
<accession>A0AAW0R3B0</accession>
<dbReference type="EMBL" id="JAQQWP010000003">
    <property type="protein sequence ID" value="KAK8123453.1"/>
    <property type="molecule type" value="Genomic_DNA"/>
</dbReference>
<reference evidence="3 4" key="1">
    <citation type="submission" date="2023-01" db="EMBL/GenBank/DDBJ databases">
        <title>Analysis of 21 Apiospora genomes using comparative genomics revels a genus with tremendous synthesis potential of carbohydrate active enzymes and secondary metabolites.</title>
        <authorList>
            <person name="Sorensen T."/>
        </authorList>
    </citation>
    <scope>NUCLEOTIDE SEQUENCE [LARGE SCALE GENOMIC DNA]</scope>
    <source>
        <strain evidence="3 4">CBS 117206</strain>
    </source>
</reference>
<feature type="compositionally biased region" description="Basic and acidic residues" evidence="1">
    <location>
        <begin position="448"/>
        <end position="466"/>
    </location>
</feature>